<name>A0ABT0NDV0_9GAMM</name>
<comment type="cofactor">
    <cofactor evidence="1">
        <name>heme b</name>
        <dbReference type="ChEBI" id="CHEBI:60344"/>
    </cofactor>
</comment>
<organism evidence="7 8">
    <name type="scientific">Shewanella corallii</name>
    <dbReference type="NCBI Taxonomy" id="560080"/>
    <lineage>
        <taxon>Bacteria</taxon>
        <taxon>Pseudomonadati</taxon>
        <taxon>Pseudomonadota</taxon>
        <taxon>Gammaproteobacteria</taxon>
        <taxon>Alteromonadales</taxon>
        <taxon>Shewanellaceae</taxon>
        <taxon>Shewanella</taxon>
    </lineage>
</organism>
<evidence type="ECO:0000313" key="8">
    <source>
        <dbReference type="Proteomes" id="UP001202831"/>
    </source>
</evidence>
<evidence type="ECO:0000256" key="1">
    <source>
        <dbReference type="ARBA" id="ARBA00001970"/>
    </source>
</evidence>
<comment type="similarity">
    <text evidence="6">Belongs to the heme-containing dehydratase family.</text>
</comment>
<keyword evidence="3" id="KW-0479">Metal-binding</keyword>
<dbReference type="RefSeq" id="WP_249250577.1">
    <property type="nucleotide sequence ID" value="NZ_JAKIKT010000010.1"/>
</dbReference>
<dbReference type="EMBL" id="JAKIKT010000010">
    <property type="protein sequence ID" value="MCL2916021.1"/>
    <property type="molecule type" value="Genomic_DNA"/>
</dbReference>
<dbReference type="InterPro" id="IPR025702">
    <property type="entry name" value="OXD"/>
</dbReference>
<keyword evidence="2" id="KW-0349">Heme</keyword>
<dbReference type="Proteomes" id="UP001202831">
    <property type="component" value="Unassembled WGS sequence"/>
</dbReference>
<gene>
    <name evidence="7" type="ORF">L2725_19970</name>
</gene>
<evidence type="ECO:0000256" key="3">
    <source>
        <dbReference type="ARBA" id="ARBA00022723"/>
    </source>
</evidence>
<evidence type="ECO:0000256" key="6">
    <source>
        <dbReference type="ARBA" id="ARBA00034312"/>
    </source>
</evidence>
<keyword evidence="4" id="KW-0408">Iron</keyword>
<keyword evidence="5" id="KW-0456">Lyase</keyword>
<accession>A0ABT0NDV0</accession>
<evidence type="ECO:0000256" key="5">
    <source>
        <dbReference type="ARBA" id="ARBA00023239"/>
    </source>
</evidence>
<reference evidence="7 8" key="1">
    <citation type="submission" date="2022-01" db="EMBL/GenBank/DDBJ databases">
        <title>Whole genome-based taxonomy of the Shewanellaceae.</title>
        <authorList>
            <person name="Martin-Rodriguez A.J."/>
        </authorList>
    </citation>
    <scope>NUCLEOTIDE SEQUENCE [LARGE SCALE GENOMIC DNA]</scope>
    <source>
        <strain evidence="7 8">DSM 21332</strain>
    </source>
</reference>
<proteinExistence type="inferred from homology"/>
<evidence type="ECO:0000313" key="7">
    <source>
        <dbReference type="EMBL" id="MCL2916021.1"/>
    </source>
</evidence>
<protein>
    <submittedName>
        <fullName evidence="7">Phenylacetaldoxime dehydratase family protein</fullName>
    </submittedName>
</protein>
<sequence length="330" mass="37918">MHRNNMPENWQPPAPAWAAKWQGESNFVVAYFGCQSSCIDSLSEWAINALNANHGPLRIEQGTFTDNAGVSNHLYIAYWLASEYQQWWNCAANNQWWRDEQREQEGVGFFREIISMPIERFETLHSTTTPHGISTTAQTLEGPIMEHGYAGAMRDRIPLSATESLQNQFDASVQFQATRNTNNKRVIVTPPENLCVIRSGQNWSECDEEQKRMYLSKVHPTLKKGMAFLQNNPAKSGCLSMRFVDVKDENWQPMEQSFGLGLATDIYAFEEWAKSHATHLAIFERFMEMVMTFGDNLQLKLWHEVSVLPAEECEFEYINCHPETGLLKYC</sequence>
<comment type="caution">
    <text evidence="7">The sequence shown here is derived from an EMBL/GenBank/DDBJ whole genome shotgun (WGS) entry which is preliminary data.</text>
</comment>
<evidence type="ECO:0000256" key="2">
    <source>
        <dbReference type="ARBA" id="ARBA00022617"/>
    </source>
</evidence>
<dbReference type="Pfam" id="PF13816">
    <property type="entry name" value="Dehydratase_hem"/>
    <property type="match status" value="1"/>
</dbReference>
<keyword evidence="8" id="KW-1185">Reference proteome</keyword>
<evidence type="ECO:0000256" key="4">
    <source>
        <dbReference type="ARBA" id="ARBA00023004"/>
    </source>
</evidence>